<evidence type="ECO:0000256" key="1">
    <source>
        <dbReference type="SAM" id="MobiDB-lite"/>
    </source>
</evidence>
<name>X6NQ53_RETFI</name>
<accession>X6NQ53</accession>
<reference evidence="2 3" key="1">
    <citation type="journal article" date="2013" name="Curr. Biol.">
        <title>The Genome of the Foraminiferan Reticulomyxa filosa.</title>
        <authorList>
            <person name="Glockner G."/>
            <person name="Hulsmann N."/>
            <person name="Schleicher M."/>
            <person name="Noegel A.A."/>
            <person name="Eichinger L."/>
            <person name="Gallinger C."/>
            <person name="Pawlowski J."/>
            <person name="Sierra R."/>
            <person name="Euteneuer U."/>
            <person name="Pillet L."/>
            <person name="Moustafa A."/>
            <person name="Platzer M."/>
            <person name="Groth M."/>
            <person name="Szafranski K."/>
            <person name="Schliwa M."/>
        </authorList>
    </citation>
    <scope>NUCLEOTIDE SEQUENCE [LARGE SCALE GENOMIC DNA]</scope>
</reference>
<evidence type="ECO:0000313" key="2">
    <source>
        <dbReference type="EMBL" id="ETO28395.1"/>
    </source>
</evidence>
<feature type="region of interest" description="Disordered" evidence="1">
    <location>
        <begin position="252"/>
        <end position="339"/>
    </location>
</feature>
<dbReference type="Proteomes" id="UP000023152">
    <property type="component" value="Unassembled WGS sequence"/>
</dbReference>
<feature type="compositionally biased region" description="Basic and acidic residues" evidence="1">
    <location>
        <begin position="268"/>
        <end position="283"/>
    </location>
</feature>
<organism evidence="2 3">
    <name type="scientific">Reticulomyxa filosa</name>
    <dbReference type="NCBI Taxonomy" id="46433"/>
    <lineage>
        <taxon>Eukaryota</taxon>
        <taxon>Sar</taxon>
        <taxon>Rhizaria</taxon>
        <taxon>Retaria</taxon>
        <taxon>Foraminifera</taxon>
        <taxon>Monothalamids</taxon>
        <taxon>Reticulomyxidae</taxon>
        <taxon>Reticulomyxa</taxon>
    </lineage>
</organism>
<dbReference type="SUPFAM" id="SSF49899">
    <property type="entry name" value="Concanavalin A-like lectins/glucanases"/>
    <property type="match status" value="1"/>
</dbReference>
<dbReference type="EMBL" id="ASPP01006696">
    <property type="protein sequence ID" value="ETO28395.1"/>
    <property type="molecule type" value="Genomic_DNA"/>
</dbReference>
<dbReference type="AlphaFoldDB" id="X6NQ53"/>
<gene>
    <name evidence="2" type="ORF">RFI_08738</name>
</gene>
<protein>
    <submittedName>
        <fullName evidence="2">Structural maintenance of chromosome protein</fullName>
    </submittedName>
</protein>
<comment type="caution">
    <text evidence="2">The sequence shown here is derived from an EMBL/GenBank/DDBJ whole genome shotgun (WGS) entry which is preliminary data.</text>
</comment>
<proteinExistence type="predicted"/>
<evidence type="ECO:0000313" key="3">
    <source>
        <dbReference type="Proteomes" id="UP000023152"/>
    </source>
</evidence>
<feature type="compositionally biased region" description="Low complexity" evidence="1">
    <location>
        <begin position="289"/>
        <end position="299"/>
    </location>
</feature>
<sequence length="572" mass="66335">MAATTENVAQDSAKEGLSVSQWLKSEQLDCLIPKFESYPVKLSFEDFADFTEEDVREQDNKQGRHPLQKKKKKSDLCKELGLQAGERVRLLKAVKKLPNSRCLQSTRVVHVFLGPEERQIMEKLHTTHDQAVSSIQILEARMQLLELSAKKCDVQIRMTFDQLSKSLFAFHQKLLQDVDTTKKTKSTPIEDLIEKHKKDLTQLSKAKEEFKNIVSNSNINSVTRTQKLEELQKNLPKYDHVITIPALCAQSNDRSKKKMDKQMAVNDGNKRQEIKMNIDKSEKDDDDNNNNNNNNNNDNETMVIGNGEEKEEKIETDKNKDRNKDKEEEKYEKEQRSDECIDEQAKKPLIGVVFDKTHWNESLKEHLQISATNSYRILTFGPRFPESEVVLSHNNTIAMRRLDIKNGHCYVIAEDNPVYQGAHCWRIRTHNPMTGLGWVMWGICQANRRYKSYSCRDPCVWGMAPMNYYYGSKELIYDKTIKNDHFKQKDICVDMHLDLSSGQLRFVIVDFDKSNHPEVVLRGIPRNNTNGWVPHFNIHTSGLWIRVAKIPPRWYGRGLKRIPEFVENLNSS</sequence>
<feature type="compositionally biased region" description="Basic and acidic residues" evidence="1">
    <location>
        <begin position="307"/>
        <end position="339"/>
    </location>
</feature>
<dbReference type="InterPro" id="IPR013320">
    <property type="entry name" value="ConA-like_dom_sf"/>
</dbReference>
<keyword evidence="3" id="KW-1185">Reference proteome</keyword>